<dbReference type="PANTHER" id="PTHR22753">
    <property type="entry name" value="TRANSMEMBRANE PROTEIN 68"/>
    <property type="match status" value="1"/>
</dbReference>
<dbReference type="RefSeq" id="WP_069969349.1">
    <property type="nucleotide sequence ID" value="NZ_CM124774.1"/>
</dbReference>
<dbReference type="GO" id="GO:0016020">
    <property type="term" value="C:membrane"/>
    <property type="evidence" value="ECO:0007669"/>
    <property type="project" value="TreeGrafter"/>
</dbReference>
<dbReference type="SUPFAM" id="SSF53474">
    <property type="entry name" value="alpha/beta-Hydrolases"/>
    <property type="match status" value="1"/>
</dbReference>
<dbReference type="Gene3D" id="3.40.50.1820">
    <property type="entry name" value="alpha/beta hydrolase"/>
    <property type="match status" value="1"/>
</dbReference>
<sequence>MPEIKSHPCLLAPSQIQPHLPLFIFLPGMDGTGQLLRSQTSSLEQAFDVRCLAIPPDDLNDWETLSQQVIELIQAELQKNRDRAVYLCGESFGACLAQKIMVRLHSHPESLPSNLVARLILVNPASSFNQRPWIRWGTSVSQYFPEVFYRLSAVALMPFLAILNRLAEPERQALWDAMSSVPQRTSVWRIDLLRNFDITPTQLQKITQPTLLIAGASDRLLPSVWEVTRLQSLLPNAEVVVLPQSGHACLLETDTNLYNILQTYRFLEERDKVLSAPTRE</sequence>
<dbReference type="EMBL" id="MJGC01000100">
    <property type="protein sequence ID" value="OEJ73039.1"/>
    <property type="molecule type" value="Genomic_DNA"/>
</dbReference>
<gene>
    <name evidence="2" type="ORF">BH720_21865</name>
</gene>
<protein>
    <submittedName>
        <fullName evidence="2">Alpha/beta hydrolase</fullName>
    </submittedName>
</protein>
<keyword evidence="2" id="KW-0378">Hydrolase</keyword>
<dbReference type="InterPro" id="IPR022742">
    <property type="entry name" value="Hydrolase_4"/>
</dbReference>
<dbReference type="GO" id="GO:0016787">
    <property type="term" value="F:hydrolase activity"/>
    <property type="evidence" value="ECO:0007669"/>
    <property type="project" value="UniProtKB-KW"/>
</dbReference>
<organism evidence="2">
    <name type="scientific">Desertifilum tharense IPPAS B-1220</name>
    <dbReference type="NCBI Taxonomy" id="1781255"/>
    <lineage>
        <taxon>Bacteria</taxon>
        <taxon>Bacillati</taxon>
        <taxon>Cyanobacteriota</taxon>
        <taxon>Cyanophyceae</taxon>
        <taxon>Desertifilales</taxon>
        <taxon>Desertifilaceae</taxon>
        <taxon>Desertifilum</taxon>
    </lineage>
</organism>
<feature type="domain" description="Serine aminopeptidase S33" evidence="1">
    <location>
        <begin position="60"/>
        <end position="254"/>
    </location>
</feature>
<evidence type="ECO:0000259" key="1">
    <source>
        <dbReference type="Pfam" id="PF12146"/>
    </source>
</evidence>
<reference evidence="2" key="1">
    <citation type="submission" date="2016-09" db="EMBL/GenBank/DDBJ databases">
        <title>Draft genome of thermotolerant cyanobacterium Desertifilum sp. strain IPPAS B-1220.</title>
        <authorList>
            <person name="Sinetova M.A."/>
            <person name="Bolakhan K."/>
            <person name="Zayadan B.K."/>
            <person name="Mironov K.S."/>
            <person name="Ustinova V."/>
            <person name="Kupriyanova E.V."/>
            <person name="Sidorov R.A."/>
            <person name="Skrypnik A.N."/>
            <person name="Gogoleva N.E."/>
            <person name="Gogolev Y.V."/>
            <person name="Los D.A."/>
        </authorList>
    </citation>
    <scope>NUCLEOTIDE SEQUENCE [LARGE SCALE GENOMIC DNA]</scope>
    <source>
        <strain evidence="2">IPPAS B-1220</strain>
    </source>
</reference>
<dbReference type="PANTHER" id="PTHR22753:SF48">
    <property type="entry name" value="PHOSPHOLIPID_GLYCEROL ACYLTRANSFERASE DOMAIN-CONTAINING PROTEIN"/>
    <property type="match status" value="1"/>
</dbReference>
<evidence type="ECO:0000313" key="2">
    <source>
        <dbReference type="EMBL" id="OEJ73039.1"/>
    </source>
</evidence>
<name>A0A1E5QEF3_9CYAN</name>
<dbReference type="OrthoDB" id="571089at2"/>
<comment type="caution">
    <text evidence="2">The sequence shown here is derived from an EMBL/GenBank/DDBJ whole genome shotgun (WGS) entry which is preliminary data.</text>
</comment>
<dbReference type="STRING" id="1781255.BH720_21865"/>
<dbReference type="InterPro" id="IPR029058">
    <property type="entry name" value="AB_hydrolase_fold"/>
</dbReference>
<dbReference type="Pfam" id="PF12146">
    <property type="entry name" value="Hydrolase_4"/>
    <property type="match status" value="1"/>
</dbReference>
<dbReference type="AlphaFoldDB" id="A0A1E5QEF3"/>
<accession>A0A1E5QEF3</accession>
<proteinExistence type="predicted"/>